<accession>A0ABT7NJJ3</accession>
<reference evidence="1" key="2">
    <citation type="journal article" date="2022" name="Sci. Total Environ.">
        <title>Prevalence, transmission, and molecular epidemiology of tet(X)-positive bacteria among humans, animals, and environmental niches in China: An epidemiological, and genomic-based study.</title>
        <authorList>
            <person name="Dong N."/>
            <person name="Zeng Y."/>
            <person name="Cai C."/>
            <person name="Sun C."/>
            <person name="Lu J."/>
            <person name="Liu C."/>
            <person name="Zhou H."/>
            <person name="Sun Q."/>
            <person name="Shu L."/>
            <person name="Wang H."/>
            <person name="Wang Y."/>
            <person name="Wang S."/>
            <person name="Wu C."/>
            <person name="Chan E.W."/>
            <person name="Chen G."/>
            <person name="Shen Z."/>
            <person name="Chen S."/>
            <person name="Zhang R."/>
        </authorList>
    </citation>
    <scope>NUCLEOTIDE SEQUENCE</scope>
    <source>
        <strain evidence="1">R1692</strain>
    </source>
</reference>
<evidence type="ECO:0000313" key="2">
    <source>
        <dbReference type="Proteomes" id="UP001170954"/>
    </source>
</evidence>
<proteinExistence type="predicted"/>
<organism evidence="1 2">
    <name type="scientific">Sphingobacterium hotanense</name>
    <dbReference type="NCBI Taxonomy" id="649196"/>
    <lineage>
        <taxon>Bacteria</taxon>
        <taxon>Pseudomonadati</taxon>
        <taxon>Bacteroidota</taxon>
        <taxon>Sphingobacteriia</taxon>
        <taxon>Sphingobacteriales</taxon>
        <taxon>Sphingobacteriaceae</taxon>
        <taxon>Sphingobacterium</taxon>
    </lineage>
</organism>
<dbReference type="RefSeq" id="WP_286650490.1">
    <property type="nucleotide sequence ID" value="NZ_JACAGK010000007.1"/>
</dbReference>
<gene>
    <name evidence="1" type="ORF">HX018_03630</name>
</gene>
<evidence type="ECO:0000313" key="1">
    <source>
        <dbReference type="EMBL" id="MDM1047331.1"/>
    </source>
</evidence>
<dbReference type="Proteomes" id="UP001170954">
    <property type="component" value="Unassembled WGS sequence"/>
</dbReference>
<reference evidence="1" key="1">
    <citation type="submission" date="2020-06" db="EMBL/GenBank/DDBJ databases">
        <authorList>
            <person name="Dong N."/>
        </authorList>
    </citation>
    <scope>NUCLEOTIDE SEQUENCE</scope>
    <source>
        <strain evidence="1">R1692</strain>
    </source>
</reference>
<dbReference type="EMBL" id="JACAGK010000007">
    <property type="protein sequence ID" value="MDM1047331.1"/>
    <property type="molecule type" value="Genomic_DNA"/>
</dbReference>
<sequence>MEYKKASYTDFITDLQNIQSHLRQGDLDSLEGIFCICDRTVHNRSPMNLAITLFRSVGSETEMVREATVLIALSDSIYGNFLPIKRNSNMGNKECLRYQILKLLHNIEDILGEIDKLSPMIFYSLKMSRFALSLYKPRIKAELSTITFKLKRAGISIGLTELMVKTVGDQLWDRKITYGQIDKIVKVLNGIKIMEGISEGNIEKVLVLSDLDPSEIAGYLIDRSRDSLLEKDSLYDQANELVNLKEEAAILSVQIGKYQANEFSITAKKLESFYRSHGSIISKKIKLHKKEASDQLNFQGNRKLQVNLPVSQFGLFIRLAMQVGWFGEREVSKTFEFFSKNFSTSRAMIISAESLQKKSLDVEYSNAKKMKAHLIQMINHLNQHHNTSKP</sequence>
<comment type="caution">
    <text evidence="1">The sequence shown here is derived from an EMBL/GenBank/DDBJ whole genome shotgun (WGS) entry which is preliminary data.</text>
</comment>
<keyword evidence="2" id="KW-1185">Reference proteome</keyword>
<name>A0ABT7NJJ3_9SPHI</name>
<protein>
    <submittedName>
        <fullName evidence="1">Uncharacterized protein</fullName>
    </submittedName>
</protein>